<dbReference type="InterPro" id="IPR014284">
    <property type="entry name" value="RNA_pol_sigma-70_dom"/>
</dbReference>
<sequence>MTVTDTHRAIDAVWRIEAPRLIAGLARMLRDVGLAEDMAQDALLAALEKWPQGGVPDNPGAWLMATAKHRAIDRLRHLKLADEKHAQIAHTFDAESEPMPDQAATLDDDIGDDLLRLVFTACHPVLSTEAQVALTLRMLGGLATDEIARAFLVPEATVAQRIVRAKRTLSEAKVPFEVPGRAERAERLDAVLGVIYLIFNEGYAATAGEDWTRPALCEDALRLGRVLAGLMPDESEVHGLVALMEIQASRLRARTDADGQPVLLMDQNRARWDRLLIRRGLAALERAERLGGARGPYALQGAIAACHARAQTPQDTDWPRIAALYDALAEVVPSPVVQLNRAVAVTMASGPAAGLALVDTLRDAPALKDYHLLPAVRGDVLVRLERLDEARVEFERAAALTRNTRERALMLERAAACAQPHGD</sequence>
<dbReference type="Pfam" id="PF04542">
    <property type="entry name" value="Sigma70_r2"/>
    <property type="match status" value="1"/>
</dbReference>
<evidence type="ECO:0000259" key="3">
    <source>
        <dbReference type="Pfam" id="PF20239"/>
    </source>
</evidence>
<dbReference type="PANTHER" id="PTHR47756">
    <property type="entry name" value="BLL6612 PROTEIN-RELATED"/>
    <property type="match status" value="1"/>
</dbReference>
<dbReference type="Pfam" id="PF08281">
    <property type="entry name" value="Sigma70_r4_2"/>
    <property type="match status" value="1"/>
</dbReference>
<dbReference type="InterPro" id="IPR046531">
    <property type="entry name" value="DUF6596"/>
</dbReference>
<protein>
    <submittedName>
        <fullName evidence="4">RNA polymerase sigma factor (Sigma-70 family)</fullName>
    </submittedName>
</protein>
<feature type="domain" description="RNA polymerase sigma factor 70 region 4 type 2" evidence="2">
    <location>
        <begin position="119"/>
        <end position="169"/>
    </location>
</feature>
<dbReference type="AlphaFoldDB" id="A0A7W8D6T5"/>
<dbReference type="InterPro" id="IPR013325">
    <property type="entry name" value="RNA_pol_sigma_r2"/>
</dbReference>
<dbReference type="SUPFAM" id="SSF88659">
    <property type="entry name" value="Sigma3 and sigma4 domains of RNA polymerase sigma factors"/>
    <property type="match status" value="1"/>
</dbReference>
<evidence type="ECO:0000259" key="1">
    <source>
        <dbReference type="Pfam" id="PF04542"/>
    </source>
</evidence>
<comment type="caution">
    <text evidence="4">The sequence shown here is derived from an EMBL/GenBank/DDBJ whole genome shotgun (WGS) entry which is preliminary data.</text>
</comment>
<dbReference type="Gene3D" id="1.10.1740.10">
    <property type="match status" value="1"/>
</dbReference>
<feature type="domain" description="RNA polymerase sigma-70 region 2" evidence="1">
    <location>
        <begin position="18"/>
        <end position="77"/>
    </location>
</feature>
<accession>A0A7W8D6T5</accession>
<dbReference type="InterPro" id="IPR007627">
    <property type="entry name" value="RNA_pol_sigma70_r2"/>
</dbReference>
<feature type="domain" description="DUF6596" evidence="3">
    <location>
        <begin position="187"/>
        <end position="287"/>
    </location>
</feature>
<proteinExistence type="predicted"/>
<dbReference type="RefSeq" id="WP_183960297.1">
    <property type="nucleotide sequence ID" value="NZ_JACHHP010000002.1"/>
</dbReference>
<dbReference type="GO" id="GO:0016987">
    <property type="term" value="F:sigma factor activity"/>
    <property type="evidence" value="ECO:0007669"/>
    <property type="project" value="InterPro"/>
</dbReference>
<dbReference type="InterPro" id="IPR013324">
    <property type="entry name" value="RNA_pol_sigma_r3/r4-like"/>
</dbReference>
<dbReference type="InterPro" id="IPR013249">
    <property type="entry name" value="RNA_pol_sigma70_r4_t2"/>
</dbReference>
<dbReference type="NCBIfam" id="TIGR02937">
    <property type="entry name" value="sigma70-ECF"/>
    <property type="match status" value="1"/>
</dbReference>
<reference evidence="4 5" key="1">
    <citation type="submission" date="2020-08" db="EMBL/GenBank/DDBJ databases">
        <title>Genomic Encyclopedia of Type Strains, Phase IV (KMG-IV): sequencing the most valuable type-strain genomes for metagenomic binning, comparative biology and taxonomic classification.</title>
        <authorList>
            <person name="Goeker M."/>
        </authorList>
    </citation>
    <scope>NUCLEOTIDE SEQUENCE [LARGE SCALE GENOMIC DNA]</scope>
    <source>
        <strain evidence="4 5">DSM 24163</strain>
    </source>
</reference>
<dbReference type="Gene3D" id="1.10.10.10">
    <property type="entry name" value="Winged helix-like DNA-binding domain superfamily/Winged helix DNA-binding domain"/>
    <property type="match status" value="1"/>
</dbReference>
<dbReference type="GO" id="GO:0006352">
    <property type="term" value="P:DNA-templated transcription initiation"/>
    <property type="evidence" value="ECO:0007669"/>
    <property type="project" value="InterPro"/>
</dbReference>
<keyword evidence="5" id="KW-1185">Reference proteome</keyword>
<organism evidence="4 5">
    <name type="scientific">Chiayiivirga flava</name>
    <dbReference type="NCBI Taxonomy" id="659595"/>
    <lineage>
        <taxon>Bacteria</taxon>
        <taxon>Pseudomonadati</taxon>
        <taxon>Pseudomonadota</taxon>
        <taxon>Gammaproteobacteria</taxon>
        <taxon>Lysobacterales</taxon>
        <taxon>Lysobacteraceae</taxon>
        <taxon>Chiayiivirga</taxon>
    </lineage>
</organism>
<gene>
    <name evidence="4" type="ORF">HNQ52_001295</name>
</gene>
<dbReference type="Proteomes" id="UP000521199">
    <property type="component" value="Unassembled WGS sequence"/>
</dbReference>
<dbReference type="InterPro" id="IPR036388">
    <property type="entry name" value="WH-like_DNA-bd_sf"/>
</dbReference>
<dbReference type="EMBL" id="JACHHP010000002">
    <property type="protein sequence ID" value="MBB5207766.1"/>
    <property type="molecule type" value="Genomic_DNA"/>
</dbReference>
<evidence type="ECO:0000313" key="5">
    <source>
        <dbReference type="Proteomes" id="UP000521199"/>
    </source>
</evidence>
<evidence type="ECO:0000259" key="2">
    <source>
        <dbReference type="Pfam" id="PF08281"/>
    </source>
</evidence>
<dbReference type="Pfam" id="PF20239">
    <property type="entry name" value="DUF6596"/>
    <property type="match status" value="1"/>
</dbReference>
<evidence type="ECO:0000313" key="4">
    <source>
        <dbReference type="EMBL" id="MBB5207766.1"/>
    </source>
</evidence>
<dbReference type="GO" id="GO:0003677">
    <property type="term" value="F:DNA binding"/>
    <property type="evidence" value="ECO:0007669"/>
    <property type="project" value="InterPro"/>
</dbReference>
<dbReference type="PANTHER" id="PTHR47756:SF1">
    <property type="entry name" value="BLL0085 PROTEIN"/>
    <property type="match status" value="1"/>
</dbReference>
<name>A0A7W8D6T5_9GAMM</name>
<dbReference type="SUPFAM" id="SSF88946">
    <property type="entry name" value="Sigma2 domain of RNA polymerase sigma factors"/>
    <property type="match status" value="1"/>
</dbReference>